<feature type="transmembrane region" description="Helical" evidence="6">
    <location>
        <begin position="465"/>
        <end position="483"/>
    </location>
</feature>
<feature type="transmembrane region" description="Helical" evidence="6">
    <location>
        <begin position="697"/>
        <end position="716"/>
    </location>
</feature>
<dbReference type="PANTHER" id="PTHR30287:SF1">
    <property type="entry name" value="INNER MEMBRANE PROTEIN"/>
    <property type="match status" value="1"/>
</dbReference>
<evidence type="ECO:0000256" key="2">
    <source>
        <dbReference type="ARBA" id="ARBA00022475"/>
    </source>
</evidence>
<name>A0ABS7EFI1_9GAMM</name>
<sequence>MMMLRAVWQHWRQTETWLLFSSVLLAIFACYSLTSVGVLMQQSLVRTSAELMGADRILSATRPAEADWIAHAEQHQLRISEQWSFNSMVFAGEGLDAPMQLVSTKAVDDNYPAKGELRAATEQGQISSLPNSGEVYADQRLRDLLQIELGDSLEVGAAKFKLSGWLLQEPDTGFSLFGNLPSLLIRLEDVAATEIVQPGSRLRYRYLLTGNEQALSEYDEWIKPQLSEIYRYRGVTDDDFALSKSLKRSDTFLRLAGLLTVLLTLAAMAVICRRFTERQRREVALLKAFGQSRKHLIRRYAALMTSVLASATVIGIACSYGALWVLADQVKAVMPHLQNELVLSAALLSVIAACGGCLLFCWRPFQQLLATPSSALIQGNAQLDEQVSWRWRLLQGIAVFGLLLSFAKDWELAGLLALVGVVSLVLVALASMGLIAGLNRVSQGQQLSWRLAVRNVQRRMTENRLLLAGFTLASLMVMSIFYVRGDLLNQWREQLPSGAANRFALNIQQHQQQAFDDWLVSHGIETSYMYPIVRGRLSAINGEPVQQLVSKENDNARRGIRRELSLTMRPELPEGNELSEGTFLTGPGEVSIETRLADRLDVNLGDVLTFDMAGIAATATVTSLRKVDWNSMRPNFYMILSDDVLAPFAASYLASFHLTKDQTSLAADLVRQFPNVTLLDVDEAISRVESVIKQSTLAMTVVLVLVTVAAALLLIAQIRAGMDARQQELITMQTMGARRKVLVRSTLFEFLVLGLIAGGVAVIATELLLAGLFVWLFNLSAQAHFSLWLIGPGFAAIIITAVGWQQCRQLLREGALTRLRQQISGG</sequence>
<proteinExistence type="predicted"/>
<dbReference type="PROSITE" id="PS51257">
    <property type="entry name" value="PROKAR_LIPOPROTEIN"/>
    <property type="match status" value="1"/>
</dbReference>
<evidence type="ECO:0000256" key="4">
    <source>
        <dbReference type="ARBA" id="ARBA00022989"/>
    </source>
</evidence>
<feature type="transmembrane region" description="Helical" evidence="6">
    <location>
        <begin position="783"/>
        <end position="804"/>
    </location>
</feature>
<evidence type="ECO:0000256" key="1">
    <source>
        <dbReference type="ARBA" id="ARBA00004651"/>
    </source>
</evidence>
<keyword evidence="4 6" id="KW-1133">Transmembrane helix</keyword>
<organism evidence="8 9">
    <name type="scientific">Neiella holothuriorum</name>
    <dbReference type="NCBI Taxonomy" id="2870530"/>
    <lineage>
        <taxon>Bacteria</taxon>
        <taxon>Pseudomonadati</taxon>
        <taxon>Pseudomonadota</taxon>
        <taxon>Gammaproteobacteria</taxon>
        <taxon>Alteromonadales</taxon>
        <taxon>Echinimonadaceae</taxon>
        <taxon>Neiella</taxon>
    </lineage>
</organism>
<dbReference type="InterPro" id="IPR003838">
    <property type="entry name" value="ABC3_permease_C"/>
</dbReference>
<dbReference type="InterPro" id="IPR038766">
    <property type="entry name" value="Membrane_comp_ABC_pdt"/>
</dbReference>
<feature type="domain" description="ABC3 transporter permease C-terminal" evidence="7">
    <location>
        <begin position="256"/>
        <end position="362"/>
    </location>
</feature>
<feature type="transmembrane region" description="Helical" evidence="6">
    <location>
        <begin position="342"/>
        <end position="362"/>
    </location>
</feature>
<dbReference type="PANTHER" id="PTHR30287">
    <property type="entry name" value="MEMBRANE COMPONENT OF PREDICTED ABC SUPERFAMILY METABOLITE UPTAKE TRANSPORTER"/>
    <property type="match status" value="1"/>
</dbReference>
<dbReference type="RefSeq" id="WP_220103693.1">
    <property type="nucleotide sequence ID" value="NZ_JAHZSS010000007.1"/>
</dbReference>
<keyword evidence="2" id="KW-1003">Cell membrane</keyword>
<feature type="transmembrane region" description="Helical" evidence="6">
    <location>
        <begin position="747"/>
        <end position="777"/>
    </location>
</feature>
<feature type="transmembrane region" description="Helical" evidence="6">
    <location>
        <begin position="389"/>
        <end position="407"/>
    </location>
</feature>
<evidence type="ECO:0000259" key="7">
    <source>
        <dbReference type="Pfam" id="PF02687"/>
    </source>
</evidence>
<protein>
    <recommendedName>
        <fullName evidence="7">ABC3 transporter permease C-terminal domain-containing protein</fullName>
    </recommendedName>
</protein>
<comment type="caution">
    <text evidence="8">The sequence shown here is derived from an EMBL/GenBank/DDBJ whole genome shotgun (WGS) entry which is preliminary data.</text>
</comment>
<comment type="subcellular location">
    <subcellularLocation>
        <location evidence="1">Cell membrane</location>
        <topology evidence="1">Multi-pass membrane protein</topology>
    </subcellularLocation>
</comment>
<evidence type="ECO:0000313" key="9">
    <source>
        <dbReference type="Proteomes" id="UP001166251"/>
    </source>
</evidence>
<evidence type="ECO:0000256" key="6">
    <source>
        <dbReference type="SAM" id="Phobius"/>
    </source>
</evidence>
<reference evidence="8" key="1">
    <citation type="submission" date="2021-07" db="EMBL/GenBank/DDBJ databases">
        <title>Neiella marina sp. nov., isolated from the intestinal content of sea cucumber Apostichopus japonicus.</title>
        <authorList>
            <person name="Bai X."/>
        </authorList>
    </citation>
    <scope>NUCLEOTIDE SEQUENCE</scope>
    <source>
        <strain evidence="8">126</strain>
    </source>
</reference>
<keyword evidence="3 6" id="KW-0812">Transmembrane</keyword>
<accession>A0ABS7EFI1</accession>
<feature type="transmembrane region" description="Helical" evidence="6">
    <location>
        <begin position="252"/>
        <end position="272"/>
    </location>
</feature>
<evidence type="ECO:0000256" key="3">
    <source>
        <dbReference type="ARBA" id="ARBA00022692"/>
    </source>
</evidence>
<evidence type="ECO:0000256" key="5">
    <source>
        <dbReference type="ARBA" id="ARBA00023136"/>
    </source>
</evidence>
<dbReference type="EMBL" id="JAHZSS010000007">
    <property type="protein sequence ID" value="MBW8191010.1"/>
    <property type="molecule type" value="Genomic_DNA"/>
</dbReference>
<gene>
    <name evidence="8" type="ORF">K0504_08180</name>
</gene>
<dbReference type="Proteomes" id="UP001166251">
    <property type="component" value="Unassembled WGS sequence"/>
</dbReference>
<feature type="transmembrane region" description="Helical" evidence="6">
    <location>
        <begin position="413"/>
        <end position="438"/>
    </location>
</feature>
<feature type="domain" description="ABC3 transporter permease C-terminal" evidence="7">
    <location>
        <begin position="701"/>
        <end position="804"/>
    </location>
</feature>
<feature type="transmembrane region" description="Helical" evidence="6">
    <location>
        <begin position="300"/>
        <end position="322"/>
    </location>
</feature>
<keyword evidence="9" id="KW-1185">Reference proteome</keyword>
<keyword evidence="5 6" id="KW-0472">Membrane</keyword>
<evidence type="ECO:0000313" key="8">
    <source>
        <dbReference type="EMBL" id="MBW8191010.1"/>
    </source>
</evidence>
<dbReference type="Pfam" id="PF02687">
    <property type="entry name" value="FtsX"/>
    <property type="match status" value="2"/>
</dbReference>